<proteinExistence type="predicted"/>
<keyword evidence="2 4" id="KW-0238">DNA-binding</keyword>
<dbReference type="SUPFAM" id="SSF48498">
    <property type="entry name" value="Tetracyclin repressor-like, C-terminal domain"/>
    <property type="match status" value="1"/>
</dbReference>
<evidence type="ECO:0000256" key="4">
    <source>
        <dbReference type="PROSITE-ProRule" id="PRU00335"/>
    </source>
</evidence>
<accession>A0ABY4MI83</accession>
<dbReference type="Gene3D" id="1.10.357.10">
    <property type="entry name" value="Tetracycline Repressor, domain 2"/>
    <property type="match status" value="1"/>
</dbReference>
<gene>
    <name evidence="6" type="ORF">K9S39_41075</name>
</gene>
<dbReference type="RefSeq" id="WP_248868335.1">
    <property type="nucleotide sequence ID" value="NZ_CP086322.1"/>
</dbReference>
<reference evidence="6" key="1">
    <citation type="submission" date="2021-10" db="EMBL/GenBank/DDBJ databases">
        <title>Streptomyces nigrumlapis sp.nov.,an antimicrobial producing actinobacterium isolated from Black Gobi rocks.</title>
        <authorList>
            <person name="Wen Y."/>
            <person name="Zhang W."/>
            <person name="Liu X.G."/>
        </authorList>
    </citation>
    <scope>NUCLEOTIDE SEQUENCE</scope>
    <source>
        <strain evidence="6">ST13-2-2</strain>
    </source>
</reference>
<keyword evidence="3" id="KW-0804">Transcription</keyword>
<protein>
    <submittedName>
        <fullName evidence="6">TetR family transcriptional regulator</fullName>
    </submittedName>
</protein>
<dbReference type="Proteomes" id="UP000830115">
    <property type="component" value="Chromosome"/>
</dbReference>
<organism evidence="6 7">
    <name type="scientific">Streptomyces halobius</name>
    <dbReference type="NCBI Taxonomy" id="2879846"/>
    <lineage>
        <taxon>Bacteria</taxon>
        <taxon>Bacillati</taxon>
        <taxon>Actinomycetota</taxon>
        <taxon>Actinomycetes</taxon>
        <taxon>Kitasatosporales</taxon>
        <taxon>Streptomycetaceae</taxon>
        <taxon>Streptomyces</taxon>
    </lineage>
</organism>
<feature type="DNA-binding region" description="H-T-H motif" evidence="4">
    <location>
        <begin position="30"/>
        <end position="49"/>
    </location>
</feature>
<dbReference type="Pfam" id="PF00440">
    <property type="entry name" value="TetR_N"/>
    <property type="match status" value="1"/>
</dbReference>
<dbReference type="PRINTS" id="PR00455">
    <property type="entry name" value="HTHTETR"/>
</dbReference>
<evidence type="ECO:0000256" key="2">
    <source>
        <dbReference type="ARBA" id="ARBA00023125"/>
    </source>
</evidence>
<dbReference type="InterPro" id="IPR001647">
    <property type="entry name" value="HTH_TetR"/>
</dbReference>
<dbReference type="InterPro" id="IPR036271">
    <property type="entry name" value="Tet_transcr_reg_TetR-rel_C_sf"/>
</dbReference>
<dbReference type="InterPro" id="IPR009057">
    <property type="entry name" value="Homeodomain-like_sf"/>
</dbReference>
<evidence type="ECO:0000313" key="6">
    <source>
        <dbReference type="EMBL" id="UQA97407.1"/>
    </source>
</evidence>
<dbReference type="Gene3D" id="1.10.10.60">
    <property type="entry name" value="Homeodomain-like"/>
    <property type="match status" value="1"/>
</dbReference>
<dbReference type="PANTHER" id="PTHR47506">
    <property type="entry name" value="TRANSCRIPTIONAL REGULATORY PROTEIN"/>
    <property type="match status" value="1"/>
</dbReference>
<evidence type="ECO:0000259" key="5">
    <source>
        <dbReference type="PROSITE" id="PS50977"/>
    </source>
</evidence>
<evidence type="ECO:0000256" key="1">
    <source>
        <dbReference type="ARBA" id="ARBA00023015"/>
    </source>
</evidence>
<keyword evidence="7" id="KW-1185">Reference proteome</keyword>
<sequence length="213" mass="23223">MVKSMTVDTKDRLVEAATTVLKTQGYGGASARTIAKEAGANSALVFYHFGGVDQLLLAALDRSSAERMARHRVTVADVTTLEELAEAATRIYRDDLDGGHIALFSELVTAAVAKPELRGEVSRRAEPWQAFIEETLERVIGGSALARLTPPRDLANAAITFYLGVNLFTVLDEDRSRTDSVFAMVRRLAPRAKLLTMRLPSRSRRGAAAPKDH</sequence>
<keyword evidence="1" id="KW-0805">Transcription regulation</keyword>
<dbReference type="PROSITE" id="PS50977">
    <property type="entry name" value="HTH_TETR_2"/>
    <property type="match status" value="1"/>
</dbReference>
<dbReference type="PANTHER" id="PTHR47506:SF1">
    <property type="entry name" value="HTH-TYPE TRANSCRIPTIONAL REGULATOR YJDC"/>
    <property type="match status" value="1"/>
</dbReference>
<feature type="domain" description="HTH tetR-type" evidence="5">
    <location>
        <begin position="7"/>
        <end position="67"/>
    </location>
</feature>
<evidence type="ECO:0000256" key="3">
    <source>
        <dbReference type="ARBA" id="ARBA00023163"/>
    </source>
</evidence>
<name>A0ABY4MI83_9ACTN</name>
<dbReference type="EMBL" id="CP086322">
    <property type="protein sequence ID" value="UQA97407.1"/>
    <property type="molecule type" value="Genomic_DNA"/>
</dbReference>
<evidence type="ECO:0000313" key="7">
    <source>
        <dbReference type="Proteomes" id="UP000830115"/>
    </source>
</evidence>
<dbReference type="SUPFAM" id="SSF46689">
    <property type="entry name" value="Homeodomain-like"/>
    <property type="match status" value="1"/>
</dbReference>